<dbReference type="InterPro" id="IPR000055">
    <property type="entry name" value="Restrct_endonuc_typeI_TRD"/>
</dbReference>
<evidence type="ECO:0000256" key="3">
    <source>
        <dbReference type="ARBA" id="ARBA00023125"/>
    </source>
</evidence>
<comment type="caution">
    <text evidence="6">The sequence shown here is derived from an EMBL/GenBank/DDBJ whole genome shotgun (WGS) entry which is preliminary data.</text>
</comment>
<evidence type="ECO:0000256" key="1">
    <source>
        <dbReference type="ARBA" id="ARBA00010923"/>
    </source>
</evidence>
<feature type="domain" description="Type I restriction modification DNA specificity" evidence="5">
    <location>
        <begin position="233"/>
        <end position="391"/>
    </location>
</feature>
<sequence length="418" mass="47002">MKSYENYKTTDITWYPEIPKNWDYCKVKHVANTYAGGTPSTVVESYWEKGEIPWLPSGKLQNCEITTAEKFISEEGLINSSAKWIKPNTVLIALTGATCANIGYLTFQACANQSVVAIDENLSKANSRYLYYMFLNMRSQILTHQTGGAQAGVNDGDVKNLYLLKPSVQEQTQIATFLDYKTNLIDAIIEKKKQLITLLKEKRQAVINEAVTKGLKRNAKMKNSGVDWLGDIPEHWGVVKLKHIVVMKSGNFISAEIIEEEGTYPVYGGNGVRGFISEYNQDGYFPLIGRQGNLCGNINYAAGRFWATEHAVVVSSMKELNVFWLGELLRLMNLNQYSQASAQPGLSVEKILNLQIPFPSFDEQNSIGIKLTEILEKNDSLSNKIKDQIKNLQTYRQSLISEAVTGKIDVRDWVEPKK</sequence>
<dbReference type="Gene3D" id="1.10.287.1120">
    <property type="entry name" value="Bipartite methylase S protein"/>
    <property type="match status" value="1"/>
</dbReference>
<gene>
    <name evidence="6" type="ORF">FBFR_01775</name>
</gene>
<dbReference type="Pfam" id="PF01420">
    <property type="entry name" value="Methylase_S"/>
    <property type="match status" value="2"/>
</dbReference>
<feature type="domain" description="Type I restriction modification DNA specificity" evidence="5">
    <location>
        <begin position="19"/>
        <end position="197"/>
    </location>
</feature>
<keyword evidence="2" id="KW-0680">Restriction system</keyword>
<dbReference type="SUPFAM" id="SSF116734">
    <property type="entry name" value="DNA methylase specificity domain"/>
    <property type="match status" value="2"/>
</dbReference>
<dbReference type="PANTHER" id="PTHR30408:SF12">
    <property type="entry name" value="TYPE I RESTRICTION ENZYME MJAVIII SPECIFICITY SUBUNIT"/>
    <property type="match status" value="1"/>
</dbReference>
<dbReference type="STRING" id="249352.SAMN05444395_11131"/>
<dbReference type="GO" id="GO:0003677">
    <property type="term" value="F:DNA binding"/>
    <property type="evidence" value="ECO:0007669"/>
    <property type="project" value="UniProtKB-KW"/>
</dbReference>
<evidence type="ECO:0000313" key="6">
    <source>
        <dbReference type="EMBL" id="OAB30551.1"/>
    </source>
</evidence>
<name>A0A167ZKP3_9FLAO</name>
<evidence type="ECO:0000259" key="5">
    <source>
        <dbReference type="Pfam" id="PF01420"/>
    </source>
</evidence>
<dbReference type="EMBL" id="LVJE01000003">
    <property type="protein sequence ID" value="OAB30551.1"/>
    <property type="molecule type" value="Genomic_DNA"/>
</dbReference>
<dbReference type="AlphaFoldDB" id="A0A167ZKP3"/>
<keyword evidence="7" id="KW-1185">Reference proteome</keyword>
<keyword evidence="4" id="KW-0175">Coiled coil</keyword>
<dbReference type="PANTHER" id="PTHR30408">
    <property type="entry name" value="TYPE-1 RESTRICTION ENZYME ECOKI SPECIFICITY PROTEIN"/>
    <property type="match status" value="1"/>
</dbReference>
<accession>A0A167ZKP3</accession>
<dbReference type="CDD" id="cd17266">
    <property type="entry name" value="RMtype1_S_Sau1132ORF3780P-TRD2-CR2_like"/>
    <property type="match status" value="1"/>
</dbReference>
<dbReference type="OrthoDB" id="667970at2"/>
<dbReference type="RefSeq" id="WP_066076146.1">
    <property type="nucleotide sequence ID" value="NZ_FRDK01000011.1"/>
</dbReference>
<dbReference type="Gene3D" id="3.90.220.20">
    <property type="entry name" value="DNA methylase specificity domains"/>
    <property type="match status" value="2"/>
</dbReference>
<dbReference type="GO" id="GO:0009307">
    <property type="term" value="P:DNA restriction-modification system"/>
    <property type="evidence" value="ECO:0007669"/>
    <property type="project" value="UniProtKB-KW"/>
</dbReference>
<dbReference type="InterPro" id="IPR052021">
    <property type="entry name" value="Type-I_RS_S_subunit"/>
</dbReference>
<proteinExistence type="inferred from homology"/>
<dbReference type="InterPro" id="IPR044946">
    <property type="entry name" value="Restrct_endonuc_typeI_TRD_sf"/>
</dbReference>
<organism evidence="6 7">
    <name type="scientific">Flavobacterium fryxellicola</name>
    <dbReference type="NCBI Taxonomy" id="249352"/>
    <lineage>
        <taxon>Bacteria</taxon>
        <taxon>Pseudomonadati</taxon>
        <taxon>Bacteroidota</taxon>
        <taxon>Flavobacteriia</taxon>
        <taxon>Flavobacteriales</taxon>
        <taxon>Flavobacteriaceae</taxon>
        <taxon>Flavobacterium</taxon>
    </lineage>
</organism>
<comment type="similarity">
    <text evidence="1">Belongs to the type-I restriction system S methylase family.</text>
</comment>
<reference evidence="6 7" key="1">
    <citation type="submission" date="2016-03" db="EMBL/GenBank/DDBJ databases">
        <title>Draft genome sequence of Flavobacterium fryxellicola DSM 16209.</title>
        <authorList>
            <person name="Shin S.-K."/>
            <person name="Yi H."/>
        </authorList>
    </citation>
    <scope>NUCLEOTIDE SEQUENCE [LARGE SCALE GENOMIC DNA]</scope>
    <source>
        <strain evidence="6 7">DSM 16209</strain>
    </source>
</reference>
<protein>
    <recommendedName>
        <fullName evidence="5">Type I restriction modification DNA specificity domain-containing protein</fullName>
    </recommendedName>
</protein>
<feature type="coiled-coil region" evidence="4">
    <location>
        <begin position="371"/>
        <end position="398"/>
    </location>
</feature>
<keyword evidence="3" id="KW-0238">DNA-binding</keyword>
<evidence type="ECO:0000256" key="4">
    <source>
        <dbReference type="SAM" id="Coils"/>
    </source>
</evidence>
<dbReference type="Proteomes" id="UP000077164">
    <property type="component" value="Unassembled WGS sequence"/>
</dbReference>
<evidence type="ECO:0000313" key="7">
    <source>
        <dbReference type="Proteomes" id="UP000077164"/>
    </source>
</evidence>
<evidence type="ECO:0000256" key="2">
    <source>
        <dbReference type="ARBA" id="ARBA00022747"/>
    </source>
</evidence>